<sequence length="640" mass="71283">MSIFAWATRRSGGLAMIALLALSYWVISKEATAPRHPFEYKDRNIEPGDFSKLHGAGNWTVLFAYYCLLIHILVSLFPLRACWSILDLTKNMRKARAKTLRELKMTGQRRGSSTSLSSSDTLSASSQSASSSSSEAGDFEVEFPNAENNVVHAIIIPNYKEEMDTLRETLDVLASHPFASTSYDIYLGMEEREPQAATKALQLVEEFSAKFRFIGYTVHPGDIPGESAGKGSNVAWAARKLSERYPIEKRKNVIVTGIDADSHLSSNYFALVTSMHISSPETATKTLYSAPIIFDRNAHNVPAIVRVADILWCAAGLSGLYSGSTIAPPTSVYSLSLELIDRVGGWDCDSEAIGEDLHMYLKCFFALNGNLTSRTVLSPVSQSNVTGGGKDGMMGIYMDMNARYKQALRHMWGALDTGYALRKLVELWRERKRTSRAFRPLHKTIGDASDSYVPDHHPVAGDLEAGPDGGIFSDTIVDNLDGPHWERIFYLCHRLFEAHFLPVQMTILVFTSALYMWFTKDALDVHNLGWIFSVCNVLRAAGFMEVVVYLGLYERFHRICVKSRQQEMTDAGLAVGMRFSHRTLKKNLVDYVMAPLVAPIYGAIPCAQAQICHFWTVDLVYAVSKKVTRKRAASLMAEKV</sequence>
<dbReference type="PANTHER" id="PTHR36851:SF1">
    <property type="entry name" value="GLYCO_TRANS_2-LIKE DOMAIN-CONTAINING PROTEIN"/>
    <property type="match status" value="1"/>
</dbReference>
<organism evidence="4 5">
    <name type="scientific">Pseudallescheria apiosperma</name>
    <name type="common">Scedosporium apiospermum</name>
    <dbReference type="NCBI Taxonomy" id="563466"/>
    <lineage>
        <taxon>Eukaryota</taxon>
        <taxon>Fungi</taxon>
        <taxon>Dikarya</taxon>
        <taxon>Ascomycota</taxon>
        <taxon>Pezizomycotina</taxon>
        <taxon>Sordariomycetes</taxon>
        <taxon>Hypocreomycetidae</taxon>
        <taxon>Microascales</taxon>
        <taxon>Microascaceae</taxon>
        <taxon>Scedosporium</taxon>
    </lineage>
</organism>
<reference evidence="4 5" key="1">
    <citation type="journal article" date="2014" name="Genome Announc.">
        <title>Draft genome sequence of the pathogenic fungus Scedosporium apiospermum.</title>
        <authorList>
            <person name="Vandeputte P."/>
            <person name="Ghamrawi S."/>
            <person name="Rechenmann M."/>
            <person name="Iltis A."/>
            <person name="Giraud S."/>
            <person name="Fleury M."/>
            <person name="Thornton C."/>
            <person name="Delhaes L."/>
            <person name="Meyer W."/>
            <person name="Papon N."/>
            <person name="Bouchara J.P."/>
        </authorList>
    </citation>
    <scope>NUCLEOTIDE SEQUENCE [LARGE SCALE GENOMIC DNA]</scope>
    <source>
        <strain evidence="4 5">IHEM 14462</strain>
    </source>
</reference>
<dbReference type="VEuPathDB" id="FungiDB:SAPIO_CDS8947"/>
<comment type="caution">
    <text evidence="4">The sequence shown here is derived from an EMBL/GenBank/DDBJ whole genome shotgun (WGS) entry which is preliminary data.</text>
</comment>
<evidence type="ECO:0000313" key="4">
    <source>
        <dbReference type="EMBL" id="KEZ39972.1"/>
    </source>
</evidence>
<evidence type="ECO:0000259" key="3">
    <source>
        <dbReference type="Pfam" id="PF13632"/>
    </source>
</evidence>
<evidence type="ECO:0000256" key="1">
    <source>
        <dbReference type="SAM" id="MobiDB-lite"/>
    </source>
</evidence>
<feature type="transmembrane region" description="Helical" evidence="2">
    <location>
        <begin position="63"/>
        <end position="86"/>
    </location>
</feature>
<keyword evidence="2" id="KW-0812">Transmembrane</keyword>
<dbReference type="SUPFAM" id="SSF53448">
    <property type="entry name" value="Nucleotide-diphospho-sugar transferases"/>
    <property type="match status" value="1"/>
</dbReference>
<dbReference type="OMA" id="MWGALDS"/>
<name>A0A084FY10_PSEDA</name>
<keyword evidence="2" id="KW-0472">Membrane</keyword>
<proteinExistence type="predicted"/>
<accession>A0A084FY10</accession>
<dbReference type="InterPro" id="IPR029044">
    <property type="entry name" value="Nucleotide-diphossugar_trans"/>
</dbReference>
<dbReference type="AlphaFoldDB" id="A0A084FY10"/>
<gene>
    <name evidence="4" type="ORF">SAPIO_CDS8947</name>
</gene>
<dbReference type="OrthoDB" id="5819478at2759"/>
<feature type="region of interest" description="Disordered" evidence="1">
    <location>
        <begin position="103"/>
        <end position="138"/>
    </location>
</feature>
<dbReference type="Proteomes" id="UP000028545">
    <property type="component" value="Unassembled WGS sequence"/>
</dbReference>
<dbReference type="HOGENOM" id="CLU_014663_1_0_1"/>
<dbReference type="KEGG" id="sapo:SAPIO_CDS8947"/>
<dbReference type="GeneID" id="27728019"/>
<protein>
    <recommendedName>
        <fullName evidence="3">Glycosyltransferase 2-like domain-containing protein</fullName>
    </recommendedName>
</protein>
<dbReference type="Pfam" id="PF13632">
    <property type="entry name" value="Glyco_trans_2_3"/>
    <property type="match status" value="1"/>
</dbReference>
<feature type="compositionally biased region" description="Low complexity" evidence="1">
    <location>
        <begin position="112"/>
        <end position="134"/>
    </location>
</feature>
<dbReference type="EMBL" id="JOWA01000132">
    <property type="protein sequence ID" value="KEZ39972.1"/>
    <property type="molecule type" value="Genomic_DNA"/>
</dbReference>
<feature type="domain" description="Glycosyltransferase 2-like" evidence="3">
    <location>
        <begin position="254"/>
        <end position="460"/>
    </location>
</feature>
<keyword evidence="5" id="KW-1185">Reference proteome</keyword>
<dbReference type="RefSeq" id="XP_016639771.1">
    <property type="nucleotide sequence ID" value="XM_016790468.1"/>
</dbReference>
<evidence type="ECO:0000313" key="5">
    <source>
        <dbReference type="Proteomes" id="UP000028545"/>
    </source>
</evidence>
<evidence type="ECO:0000256" key="2">
    <source>
        <dbReference type="SAM" id="Phobius"/>
    </source>
</evidence>
<feature type="transmembrane region" description="Helical" evidence="2">
    <location>
        <begin position="530"/>
        <end position="552"/>
    </location>
</feature>
<dbReference type="PANTHER" id="PTHR36851">
    <property type="entry name" value="UNNAMED PRODUCT"/>
    <property type="match status" value="1"/>
</dbReference>
<dbReference type="InterPro" id="IPR001173">
    <property type="entry name" value="Glyco_trans_2-like"/>
</dbReference>
<feature type="transmembrane region" description="Helical" evidence="2">
    <location>
        <begin position="500"/>
        <end position="518"/>
    </location>
</feature>
<keyword evidence="2" id="KW-1133">Transmembrane helix</keyword>